<dbReference type="SUPFAM" id="SSF56988">
    <property type="entry name" value="Anthrax protective antigen"/>
    <property type="match status" value="1"/>
</dbReference>
<evidence type="ECO:0000259" key="3">
    <source>
        <dbReference type="PROSITE" id="PS51820"/>
    </source>
</evidence>
<sequence length="864" mass="90126">MTRKIKFVIVTLFFTGLLFLFSSNRAYADEVVTQIVSDPAPSTDTATVTSTVTIQSIETKLNEAQANLSSAAQTQGDAIISTIQANVPIVDTQTAVSIAKTQEPIKTAVESATVVIQEANSAIQSAQTAITVVLGAQANVETQTATVAVTQTIVDSATVTANNAQTILTTETEKLPDLQSTVDSNAGVFYTENANLGTATSNLQTAQTNLTNAQTDLANSQPTTVVTNGVKATTYAYSGSTGSPLPTESTTPLSTTTVASTNFEWGSGQVLNSGRVDNVIVKFEGTITLPDEATLVRYNTYADDGTKLYIDGQLAINNWRDQGPSYSQYSQTYNVSTDKQQDFVLWYYEHGGGASVHLGWMIIRADGTGYFTFPQASAFSSVVTTPDPVKVAAVNTAQNNLTSAQSSYSTQLAVRDEAYQAWQDAIHAVDSQQSTIDSAQAAYDAAQQNLTSAQQNLTAEQQNLTTASQNLTIALQTADSLANTAATKVNEAVSAMTNAAQVTTNYYAEQQRIAAENARIAAEQAAAQAAQEKAAAEERARIAAENAAKAEAARIAAEQAIADAKIAQEKAAAEAKAAEDARIIAEQAAKDAQAAADKAKADAEIQAAKDAQAKADAEKAAADAAKAEADAKAKAEQDAALAEQKAKDEAAKATQEAANAKAEADKQKAEADKIAADQAAKEQQAKDAKAKADAQKAADDKAKQDAIGVKPNSPDQLSDTVAKEAPKEILVPHIQQDIKGVENGGIEFFGTKSAPQVVGEDGKLTPAAPPPGSGLPIPADAITTADTFIGQPGGTSFNSPDVAVPVILTPVTGALASVPGVQAVNQAFVAMANIGNDMSPVTRKKAKKILVLTIAVAAIRRRFN</sequence>
<organism evidence="4">
    <name type="scientific">uncultured Caudovirales phage</name>
    <dbReference type="NCBI Taxonomy" id="2100421"/>
    <lineage>
        <taxon>Viruses</taxon>
        <taxon>Duplodnaviria</taxon>
        <taxon>Heunggongvirae</taxon>
        <taxon>Uroviricota</taxon>
        <taxon>Caudoviricetes</taxon>
        <taxon>Peduoviridae</taxon>
        <taxon>Maltschvirus</taxon>
        <taxon>Maltschvirus maltsch</taxon>
    </lineage>
</organism>
<proteinExistence type="predicted"/>
<dbReference type="EMBL" id="LR798257">
    <property type="protein sequence ID" value="CAB5218139.1"/>
    <property type="molecule type" value="Genomic_DNA"/>
</dbReference>
<accession>A0A6J7WJ61</accession>
<feature type="domain" description="PA14" evidence="3">
    <location>
        <begin position="225"/>
        <end position="377"/>
    </location>
</feature>
<evidence type="ECO:0000256" key="2">
    <source>
        <dbReference type="SAM" id="MobiDB-lite"/>
    </source>
</evidence>
<reference evidence="4" key="1">
    <citation type="submission" date="2020-05" db="EMBL/GenBank/DDBJ databases">
        <authorList>
            <person name="Chiriac C."/>
            <person name="Salcher M."/>
            <person name="Ghai R."/>
            <person name="Kavagutti S V."/>
        </authorList>
    </citation>
    <scope>NUCLEOTIDE SEQUENCE</scope>
</reference>
<evidence type="ECO:0000256" key="1">
    <source>
        <dbReference type="SAM" id="Coils"/>
    </source>
</evidence>
<dbReference type="InterPro" id="IPR011658">
    <property type="entry name" value="PA14_dom"/>
</dbReference>
<feature type="region of interest" description="Disordered" evidence="2">
    <location>
        <begin position="638"/>
        <end position="720"/>
    </location>
</feature>
<feature type="compositionally biased region" description="Basic and acidic residues" evidence="2">
    <location>
        <begin position="662"/>
        <end position="704"/>
    </location>
</feature>
<keyword evidence="1" id="KW-0175">Coiled coil</keyword>
<gene>
    <name evidence="4" type="ORF">UFOVP204_21</name>
</gene>
<name>A0A6J7WJ61_9CAUD</name>
<feature type="coiled-coil region" evidence="1">
    <location>
        <begin position="429"/>
        <end position="470"/>
    </location>
</feature>
<evidence type="ECO:0000313" key="4">
    <source>
        <dbReference type="EMBL" id="CAB5218139.1"/>
    </source>
</evidence>
<dbReference type="PROSITE" id="PS51820">
    <property type="entry name" value="PA14"/>
    <property type="match status" value="1"/>
</dbReference>
<dbReference type="Gene3D" id="2.60.120.380">
    <property type="match status" value="1"/>
</dbReference>
<dbReference type="Pfam" id="PF07691">
    <property type="entry name" value="PA14"/>
    <property type="match status" value="1"/>
</dbReference>
<protein>
    <submittedName>
        <fullName evidence="4">PA14 domain containing protein</fullName>
    </submittedName>
</protein>
<dbReference type="InterPro" id="IPR037524">
    <property type="entry name" value="PA14/GLEYA"/>
</dbReference>
<feature type="compositionally biased region" description="Low complexity" evidence="2">
    <location>
        <begin position="652"/>
        <end position="661"/>
    </location>
</feature>